<feature type="compositionally biased region" description="Basic and acidic residues" evidence="1">
    <location>
        <begin position="352"/>
        <end position="374"/>
    </location>
</feature>
<dbReference type="CDD" id="cd05271">
    <property type="entry name" value="NDUFA9_like_SDR_a"/>
    <property type="match status" value="1"/>
</dbReference>
<gene>
    <name evidence="3" type="ORF">DB88DRAFT_489337</name>
</gene>
<proteinExistence type="predicted"/>
<evidence type="ECO:0000256" key="1">
    <source>
        <dbReference type="SAM" id="MobiDB-lite"/>
    </source>
</evidence>
<dbReference type="EMBL" id="JAODAN010000005">
    <property type="protein sequence ID" value="KAK1924173.1"/>
    <property type="molecule type" value="Genomic_DNA"/>
</dbReference>
<dbReference type="PANTHER" id="PTHR12126:SF11">
    <property type="entry name" value="NADH DEHYDROGENASE [UBIQUINONE] 1 ALPHA SUBCOMPLEX SUBUNIT 9, MITOCHONDRIAL"/>
    <property type="match status" value="1"/>
</dbReference>
<dbReference type="GO" id="GO:0044877">
    <property type="term" value="F:protein-containing complex binding"/>
    <property type="evidence" value="ECO:0007669"/>
    <property type="project" value="TreeGrafter"/>
</dbReference>
<name>A0AAD9D0Y8_PAPLA</name>
<feature type="region of interest" description="Disordered" evidence="1">
    <location>
        <begin position="348"/>
        <end position="383"/>
    </location>
</feature>
<evidence type="ECO:0000313" key="4">
    <source>
        <dbReference type="Proteomes" id="UP001182556"/>
    </source>
</evidence>
<dbReference type="AlphaFoldDB" id="A0AAD9D0Y8"/>
<sequence length="383" mass="41158">MLSRRLASTVAASGSNASSRKIVLVGTGFLASYIVRSLVADPRNRVLLVSRNPQTLYNKVSSLGSQILPPQSCDITSPNTASLQKALEGADAVVSMVGLLVANEQKMIDVQQKGAERVAKVAKEQGVGRVVMVSAIGADPGGVTPYQRTKAAAEEAFLRENPQSTIIRPSIIFGPGDSFFTRFATLAKYLPFLPVFGGGVVRFQPVYAGDVARAIEICCRDDPKVVDLVGGKIIEAGGPDVFTYKEIMQLVLKYSGLQGRRLILSLPYWVGMVQGFFLEKLPESIFTVTRDQIKQLRSDNVVTISSPTPLNSVDFEQLLAAFPSSLPTSAPPGDAGLTSVYKSLPTYLGPKKAPESGKRTHGRGVEDTLEEVRRMSNAGKKTP</sequence>
<dbReference type="InterPro" id="IPR036291">
    <property type="entry name" value="NAD(P)-bd_dom_sf"/>
</dbReference>
<reference evidence="3" key="1">
    <citation type="submission" date="2023-02" db="EMBL/GenBank/DDBJ databases">
        <title>Identification and recombinant expression of a fungal hydrolase from Papiliotrema laurentii that hydrolyzes apple cutin and clears colloidal polyester polyurethane.</title>
        <authorList>
            <consortium name="DOE Joint Genome Institute"/>
            <person name="Roman V.A."/>
            <person name="Bojanowski C."/>
            <person name="Crable B.R."/>
            <person name="Wagner D.N."/>
            <person name="Hung C.S."/>
            <person name="Nadeau L.J."/>
            <person name="Schratz L."/>
            <person name="Haridas S."/>
            <person name="Pangilinan J."/>
            <person name="Lipzen A."/>
            <person name="Na H."/>
            <person name="Yan M."/>
            <person name="Ng V."/>
            <person name="Grigoriev I.V."/>
            <person name="Spatafora J.W."/>
            <person name="Barlow D."/>
            <person name="Biffinger J."/>
            <person name="Kelley-Loughnane N."/>
            <person name="Varaljay V.A."/>
            <person name="Crookes-Goodson W.J."/>
        </authorList>
    </citation>
    <scope>NUCLEOTIDE SEQUENCE</scope>
    <source>
        <strain evidence="3">5307AH</strain>
    </source>
</reference>
<organism evidence="3 4">
    <name type="scientific">Papiliotrema laurentii</name>
    <name type="common">Cryptococcus laurentii</name>
    <dbReference type="NCBI Taxonomy" id="5418"/>
    <lineage>
        <taxon>Eukaryota</taxon>
        <taxon>Fungi</taxon>
        <taxon>Dikarya</taxon>
        <taxon>Basidiomycota</taxon>
        <taxon>Agaricomycotina</taxon>
        <taxon>Tremellomycetes</taxon>
        <taxon>Tremellales</taxon>
        <taxon>Rhynchogastremaceae</taxon>
        <taxon>Papiliotrema</taxon>
    </lineage>
</organism>
<dbReference type="Gene3D" id="3.40.50.720">
    <property type="entry name" value="NAD(P)-binding Rossmann-like Domain"/>
    <property type="match status" value="1"/>
</dbReference>
<comment type="caution">
    <text evidence="3">The sequence shown here is derived from an EMBL/GenBank/DDBJ whole genome shotgun (WGS) entry which is preliminary data.</text>
</comment>
<dbReference type="Proteomes" id="UP001182556">
    <property type="component" value="Unassembled WGS sequence"/>
</dbReference>
<dbReference type="Pfam" id="PF13460">
    <property type="entry name" value="NAD_binding_10"/>
    <property type="match status" value="1"/>
</dbReference>
<evidence type="ECO:0000313" key="3">
    <source>
        <dbReference type="EMBL" id="KAK1924173.1"/>
    </source>
</evidence>
<dbReference type="GO" id="GO:0005739">
    <property type="term" value="C:mitochondrion"/>
    <property type="evidence" value="ECO:0007669"/>
    <property type="project" value="TreeGrafter"/>
</dbReference>
<dbReference type="SUPFAM" id="SSF51735">
    <property type="entry name" value="NAD(P)-binding Rossmann-fold domains"/>
    <property type="match status" value="1"/>
</dbReference>
<evidence type="ECO:0000259" key="2">
    <source>
        <dbReference type="Pfam" id="PF13460"/>
    </source>
</evidence>
<feature type="domain" description="NAD(P)-binding" evidence="2">
    <location>
        <begin position="26"/>
        <end position="171"/>
    </location>
</feature>
<accession>A0AAD9D0Y8</accession>
<dbReference type="PANTHER" id="PTHR12126">
    <property type="entry name" value="NADH-UBIQUINONE OXIDOREDUCTASE 39 KDA SUBUNIT-RELATED"/>
    <property type="match status" value="1"/>
</dbReference>
<keyword evidence="4" id="KW-1185">Reference proteome</keyword>
<protein>
    <recommendedName>
        <fullName evidence="2">NAD(P)-binding domain-containing protein</fullName>
    </recommendedName>
</protein>
<dbReference type="InterPro" id="IPR016040">
    <property type="entry name" value="NAD(P)-bd_dom"/>
</dbReference>
<dbReference type="InterPro" id="IPR051207">
    <property type="entry name" value="ComplexI_NDUFA9_subunit"/>
</dbReference>